<keyword evidence="1" id="KW-0472">Membrane</keyword>
<feature type="transmembrane region" description="Helical" evidence="1">
    <location>
        <begin position="280"/>
        <end position="300"/>
    </location>
</feature>
<feature type="transmembrane region" description="Helical" evidence="1">
    <location>
        <begin position="175"/>
        <end position="191"/>
    </location>
</feature>
<evidence type="ECO:0000256" key="1">
    <source>
        <dbReference type="SAM" id="Phobius"/>
    </source>
</evidence>
<evidence type="ECO:0000313" key="2">
    <source>
        <dbReference type="EMBL" id="CAB5015049.1"/>
    </source>
</evidence>
<reference evidence="2" key="1">
    <citation type="submission" date="2020-05" db="EMBL/GenBank/DDBJ databases">
        <authorList>
            <person name="Chiriac C."/>
            <person name="Salcher M."/>
            <person name="Ghai R."/>
            <person name="Kavagutti S V."/>
        </authorList>
    </citation>
    <scope>NUCLEOTIDE SEQUENCE</scope>
</reference>
<feature type="transmembrane region" description="Helical" evidence="1">
    <location>
        <begin position="153"/>
        <end position="170"/>
    </location>
</feature>
<feature type="transmembrane region" description="Helical" evidence="1">
    <location>
        <begin position="372"/>
        <end position="392"/>
    </location>
</feature>
<feature type="transmembrane region" description="Helical" evidence="1">
    <location>
        <begin position="97"/>
        <end position="117"/>
    </location>
</feature>
<dbReference type="EMBL" id="CAFBPN010000017">
    <property type="protein sequence ID" value="CAB5015049.1"/>
    <property type="molecule type" value="Genomic_DNA"/>
</dbReference>
<sequence>MVEETQTNTSEPTLFTTRFVWVSAILTFVVAAFVALRIYGPSVRPDELGFLVNGQLLIGRNETPFSDEFRSFYPIGFSFVTALAALIGRTLSREFRIALFFNFAFVALTARILSLFVRKYFALSRNYSRVVAISVSLMPLVAANALFAWSESLNILGFTAIIYCAFNYCTDNTRIYAIALALIAPFLAITHGRFTLVLPFTLLLLVIAPLATKSFRSSVKTIIGSVLLMVFTYLVLAKANLWLRNELYQGAAGKEGRMKDRVLDTANWGNIVRALNGQNWYLLTTSFGLVFVGAFILFKLFATSQRRVRPDLAVASLFTLGAIGIIELTSATNMVKIIRPDHVVYGRYSGVVAPLLIAIAVSALITSPRQTLALWWKSIVLIPALALSLIILSRGDVMHRMLKEGEFFARPNAIGLDWAIKATKPTSLFVLSSIFVMLAIVMCLIHRFATKLFIPFFVAVALFFTGYTTTQTVRNYRDYLPELVLDNEALNRGAKMVGFDSGAYGGQSFYDYRYLLHPAQVRRINLVYGVPDDINCFVGAKERPPFDGNWAVGPVEPSTGLILWLRDGLDSC</sequence>
<feature type="transmembrane region" description="Helical" evidence="1">
    <location>
        <begin position="452"/>
        <end position="470"/>
    </location>
</feature>
<feature type="transmembrane region" description="Helical" evidence="1">
    <location>
        <begin position="426"/>
        <end position="445"/>
    </location>
</feature>
<keyword evidence="1" id="KW-0812">Transmembrane</keyword>
<feature type="transmembrane region" description="Helical" evidence="1">
    <location>
        <begin position="20"/>
        <end position="39"/>
    </location>
</feature>
<feature type="transmembrane region" description="Helical" evidence="1">
    <location>
        <begin position="344"/>
        <end position="365"/>
    </location>
</feature>
<feature type="transmembrane region" description="Helical" evidence="1">
    <location>
        <begin position="72"/>
        <end position="91"/>
    </location>
</feature>
<feature type="transmembrane region" description="Helical" evidence="1">
    <location>
        <begin position="312"/>
        <end position="332"/>
    </location>
</feature>
<gene>
    <name evidence="2" type="ORF">UFOPK4098_00521</name>
    <name evidence="3" type="ORF">UFOPK4347_01143</name>
</gene>
<protein>
    <submittedName>
        <fullName evidence="2">Unannotated protein</fullName>
    </submittedName>
</protein>
<keyword evidence="1" id="KW-1133">Transmembrane helix</keyword>
<feature type="transmembrane region" description="Helical" evidence="1">
    <location>
        <begin position="222"/>
        <end position="243"/>
    </location>
</feature>
<evidence type="ECO:0000313" key="3">
    <source>
        <dbReference type="EMBL" id="CAB5066288.1"/>
    </source>
</evidence>
<organism evidence="2">
    <name type="scientific">freshwater metagenome</name>
    <dbReference type="NCBI Taxonomy" id="449393"/>
    <lineage>
        <taxon>unclassified sequences</taxon>
        <taxon>metagenomes</taxon>
        <taxon>ecological metagenomes</taxon>
    </lineage>
</organism>
<proteinExistence type="predicted"/>
<dbReference type="AlphaFoldDB" id="A0A6J7QFG0"/>
<accession>A0A6J7QFG0</accession>
<name>A0A6J7QFG0_9ZZZZ</name>
<dbReference type="EMBL" id="CAFBQU010000030">
    <property type="protein sequence ID" value="CAB5066288.1"/>
    <property type="molecule type" value="Genomic_DNA"/>
</dbReference>